<proteinExistence type="predicted"/>
<evidence type="ECO:0000313" key="3">
    <source>
        <dbReference type="Proteomes" id="UP001430953"/>
    </source>
</evidence>
<feature type="region of interest" description="Disordered" evidence="1">
    <location>
        <begin position="20"/>
        <end position="47"/>
    </location>
</feature>
<evidence type="ECO:0008006" key="4">
    <source>
        <dbReference type="Google" id="ProtNLM"/>
    </source>
</evidence>
<dbReference type="InterPro" id="IPR011604">
    <property type="entry name" value="PDDEXK-like_dom_sf"/>
</dbReference>
<sequence>MCDSVPPVIKKLETRRQIKVARSSEYRQTKPKSKKFKKQAGTDCDYSPQWQKPDFPSDVVEQLRQYHVEQLLENANNSDVIEIKELAVKLNKKIKLCRLFIDNENPCLSASPDGLIDEDGIVKIKCPM</sequence>
<dbReference type="EMBL" id="JADYXP020000009">
    <property type="protein sequence ID" value="KAL0116395.1"/>
    <property type="molecule type" value="Genomic_DNA"/>
</dbReference>
<evidence type="ECO:0000313" key="2">
    <source>
        <dbReference type="EMBL" id="KAL0116395.1"/>
    </source>
</evidence>
<dbReference type="Proteomes" id="UP001430953">
    <property type="component" value="Unassembled WGS sequence"/>
</dbReference>
<feature type="compositionally biased region" description="Basic residues" evidence="1">
    <location>
        <begin position="29"/>
        <end position="38"/>
    </location>
</feature>
<name>A0AAW2FMS9_9HYME</name>
<protein>
    <recommendedName>
        <fullName evidence="4">YqaJ viral recombinase domain-containing protein</fullName>
    </recommendedName>
</protein>
<accession>A0AAW2FMS9</accession>
<dbReference type="SUPFAM" id="SSF52980">
    <property type="entry name" value="Restriction endonuclease-like"/>
    <property type="match status" value="1"/>
</dbReference>
<dbReference type="AlphaFoldDB" id="A0AAW2FMS9"/>
<dbReference type="Gene3D" id="3.90.320.10">
    <property type="match status" value="1"/>
</dbReference>
<comment type="caution">
    <text evidence="2">The sequence shown here is derived from an EMBL/GenBank/DDBJ whole genome shotgun (WGS) entry which is preliminary data.</text>
</comment>
<keyword evidence="3" id="KW-1185">Reference proteome</keyword>
<gene>
    <name evidence="2" type="ORF">PUN28_009783</name>
</gene>
<dbReference type="GO" id="GO:0006281">
    <property type="term" value="P:DNA repair"/>
    <property type="evidence" value="ECO:0007669"/>
    <property type="project" value="UniProtKB-ARBA"/>
</dbReference>
<evidence type="ECO:0000256" key="1">
    <source>
        <dbReference type="SAM" id="MobiDB-lite"/>
    </source>
</evidence>
<organism evidence="2 3">
    <name type="scientific">Cardiocondyla obscurior</name>
    <dbReference type="NCBI Taxonomy" id="286306"/>
    <lineage>
        <taxon>Eukaryota</taxon>
        <taxon>Metazoa</taxon>
        <taxon>Ecdysozoa</taxon>
        <taxon>Arthropoda</taxon>
        <taxon>Hexapoda</taxon>
        <taxon>Insecta</taxon>
        <taxon>Pterygota</taxon>
        <taxon>Neoptera</taxon>
        <taxon>Endopterygota</taxon>
        <taxon>Hymenoptera</taxon>
        <taxon>Apocrita</taxon>
        <taxon>Aculeata</taxon>
        <taxon>Formicoidea</taxon>
        <taxon>Formicidae</taxon>
        <taxon>Myrmicinae</taxon>
        <taxon>Cardiocondyla</taxon>
    </lineage>
</organism>
<reference evidence="2 3" key="1">
    <citation type="submission" date="2023-03" db="EMBL/GenBank/DDBJ databases">
        <title>High recombination rates correlate with genetic variation in Cardiocondyla obscurior ants.</title>
        <authorList>
            <person name="Errbii M."/>
        </authorList>
    </citation>
    <scope>NUCLEOTIDE SEQUENCE [LARGE SCALE GENOMIC DNA]</scope>
    <source>
        <strain evidence="2">Alpha-2009</strain>
        <tissue evidence="2">Whole body</tissue>
    </source>
</reference>
<dbReference type="InterPro" id="IPR011335">
    <property type="entry name" value="Restrct_endonuc-II-like"/>
</dbReference>